<evidence type="ECO:0000313" key="10">
    <source>
        <dbReference type="Proteomes" id="UP000474758"/>
    </source>
</evidence>
<evidence type="ECO:0000259" key="7">
    <source>
        <dbReference type="Pfam" id="PF07005"/>
    </source>
</evidence>
<dbReference type="GO" id="GO:0005524">
    <property type="term" value="F:ATP binding"/>
    <property type="evidence" value="ECO:0007669"/>
    <property type="project" value="UniProtKB-KW"/>
</dbReference>
<dbReference type="GO" id="GO:0016301">
    <property type="term" value="F:kinase activity"/>
    <property type="evidence" value="ECO:0007669"/>
    <property type="project" value="UniProtKB-KW"/>
</dbReference>
<protein>
    <submittedName>
        <fullName evidence="9">Four-carbon acid sugar kinase family protein</fullName>
    </submittedName>
</protein>
<dbReference type="Pfam" id="PF07005">
    <property type="entry name" value="SBD_N"/>
    <property type="match status" value="1"/>
</dbReference>
<keyword evidence="6" id="KW-0119">Carbohydrate metabolism</keyword>
<dbReference type="Proteomes" id="UP000474758">
    <property type="component" value="Unassembled WGS sequence"/>
</dbReference>
<evidence type="ECO:0000256" key="2">
    <source>
        <dbReference type="ARBA" id="ARBA00022679"/>
    </source>
</evidence>
<evidence type="ECO:0000256" key="4">
    <source>
        <dbReference type="ARBA" id="ARBA00022777"/>
    </source>
</evidence>
<keyword evidence="3" id="KW-0547">Nucleotide-binding</keyword>
<dbReference type="Gene3D" id="3.40.50.10840">
    <property type="entry name" value="Putative sugar-binding, N-terminal domain"/>
    <property type="match status" value="1"/>
</dbReference>
<name>A0A6M1U143_9RHOB</name>
<organism evidence="9 10">
    <name type="scientific">Paragemmobacter kunshanensis</name>
    <dbReference type="NCBI Taxonomy" id="2583234"/>
    <lineage>
        <taxon>Bacteria</taxon>
        <taxon>Pseudomonadati</taxon>
        <taxon>Pseudomonadota</taxon>
        <taxon>Alphaproteobacteria</taxon>
        <taxon>Rhodobacterales</taxon>
        <taxon>Paracoccaceae</taxon>
        <taxon>Paragemmobacter</taxon>
    </lineage>
</organism>
<keyword evidence="5" id="KW-0067">ATP-binding</keyword>
<feature type="domain" description="Four-carbon acid sugar kinase N-terminal" evidence="7">
    <location>
        <begin position="8"/>
        <end position="127"/>
    </location>
</feature>
<evidence type="ECO:0000259" key="8">
    <source>
        <dbReference type="Pfam" id="PF17042"/>
    </source>
</evidence>
<dbReference type="Gene3D" id="3.40.980.20">
    <property type="entry name" value="Four-carbon acid sugar kinase, nucleotide binding domain"/>
    <property type="match status" value="1"/>
</dbReference>
<evidence type="ECO:0000256" key="6">
    <source>
        <dbReference type="ARBA" id="ARBA00023277"/>
    </source>
</evidence>
<feature type="domain" description="Four-carbon acid sugar kinase nucleotide binding" evidence="8">
    <location>
        <begin position="257"/>
        <end position="338"/>
    </location>
</feature>
<gene>
    <name evidence="9" type="ORF">G5V65_16055</name>
</gene>
<dbReference type="SUPFAM" id="SSF142764">
    <property type="entry name" value="YgbK-like"/>
    <property type="match status" value="1"/>
</dbReference>
<keyword evidence="4 9" id="KW-0418">Kinase</keyword>
<evidence type="ECO:0000256" key="3">
    <source>
        <dbReference type="ARBA" id="ARBA00022741"/>
    </source>
</evidence>
<dbReference type="RefSeq" id="WP_165052034.1">
    <property type="nucleotide sequence ID" value="NZ_JAALFE010000017.1"/>
</dbReference>
<dbReference type="EMBL" id="JAALFE010000017">
    <property type="protein sequence ID" value="NGQ92412.1"/>
    <property type="molecule type" value="Genomic_DNA"/>
</dbReference>
<keyword evidence="10" id="KW-1185">Reference proteome</keyword>
<dbReference type="InterPro" id="IPR010737">
    <property type="entry name" value="4-carb_acid_sugar_kinase_N"/>
</dbReference>
<accession>A0A6M1U143</accession>
<comment type="similarity">
    <text evidence="1">Belongs to the four-carbon acid sugar kinase family.</text>
</comment>
<reference evidence="9 10" key="1">
    <citation type="submission" date="2020-02" db="EMBL/GenBank/DDBJ databases">
        <title>Rhodobacter translucens sp. nov., a novel bacterium isolated from activated sludge.</title>
        <authorList>
            <person name="Liu J."/>
        </authorList>
    </citation>
    <scope>NUCLEOTIDE SEQUENCE [LARGE SCALE GENOMIC DNA]</scope>
    <source>
        <strain evidence="9 10">HX-7-19</strain>
    </source>
</reference>
<dbReference type="InterPro" id="IPR037051">
    <property type="entry name" value="4-carb_acid_sugar_kinase_N_sf"/>
</dbReference>
<evidence type="ECO:0000313" key="9">
    <source>
        <dbReference type="EMBL" id="NGQ92412.1"/>
    </source>
</evidence>
<dbReference type="AlphaFoldDB" id="A0A6M1U143"/>
<proteinExistence type="inferred from homology"/>
<dbReference type="Pfam" id="PF17042">
    <property type="entry name" value="NBD_C"/>
    <property type="match status" value="1"/>
</dbReference>
<sequence length="352" mass="36039">MPPPHTALISDDLTGALDSVVPFARAGWTTLVATDPVALDRALAAGPDVLAVSLNSRELTSDEAASRARHAALALAEVPRLFKKIDSRMKGHVAAETLAIAAVRQPPRLVLCPAIPELGRYVVKGQVAGLGVDRPIPVIPPVSPGLRVDCPDACTDADLDRIVAAGQGALLAGARGLASALARASGRPDRPPPPPVRLHLPMTFLIGSRDLATLDQVARLRAAHPGALWVAAPDGLAAPHGPLPDIAILQATPGPGADGATVAARLAESLADGLLQGRHSLLLTGGETAAAALHRMGAGVLRVMGEVLPGMPVSLPLDFSPAPLIVTKSGGFGDPDCLNLILRSTADQKAEP</sequence>
<dbReference type="InterPro" id="IPR042213">
    <property type="entry name" value="NBD_C_sf"/>
</dbReference>
<dbReference type="InterPro" id="IPR031475">
    <property type="entry name" value="NBD_C"/>
</dbReference>
<evidence type="ECO:0000256" key="1">
    <source>
        <dbReference type="ARBA" id="ARBA00005715"/>
    </source>
</evidence>
<comment type="caution">
    <text evidence="9">The sequence shown here is derived from an EMBL/GenBank/DDBJ whole genome shotgun (WGS) entry which is preliminary data.</text>
</comment>
<evidence type="ECO:0000256" key="5">
    <source>
        <dbReference type="ARBA" id="ARBA00022840"/>
    </source>
</evidence>
<keyword evidence="2" id="KW-0808">Transferase</keyword>